<evidence type="ECO:0000256" key="5">
    <source>
        <dbReference type="ARBA" id="ARBA00023136"/>
    </source>
</evidence>
<proteinExistence type="predicted"/>
<comment type="caution">
    <text evidence="10">The sequence shown here is derived from an EMBL/GenBank/DDBJ whole genome shotgun (WGS) entry which is preliminary data.</text>
</comment>
<dbReference type="PANTHER" id="PTHR37461:SF1">
    <property type="entry name" value="ANTI-SIGMA-K FACTOR RSKA"/>
    <property type="match status" value="1"/>
</dbReference>
<evidence type="ECO:0000256" key="2">
    <source>
        <dbReference type="ARBA" id="ARBA00022692"/>
    </source>
</evidence>
<feature type="region of interest" description="Disordered" evidence="7">
    <location>
        <begin position="123"/>
        <end position="146"/>
    </location>
</feature>
<keyword evidence="5 8" id="KW-0472">Membrane</keyword>
<evidence type="ECO:0000313" key="11">
    <source>
        <dbReference type="Proteomes" id="UP001296706"/>
    </source>
</evidence>
<keyword evidence="6" id="KW-0804">Transcription</keyword>
<evidence type="ECO:0000256" key="7">
    <source>
        <dbReference type="SAM" id="MobiDB-lite"/>
    </source>
</evidence>
<dbReference type="InterPro" id="IPR041916">
    <property type="entry name" value="Anti_sigma_zinc_sf"/>
</dbReference>
<evidence type="ECO:0000256" key="3">
    <source>
        <dbReference type="ARBA" id="ARBA00022989"/>
    </source>
</evidence>
<comment type="subcellular location">
    <subcellularLocation>
        <location evidence="1">Membrane</location>
        <topology evidence="1">Single-pass membrane protein</topology>
    </subcellularLocation>
</comment>
<dbReference type="Gene3D" id="1.10.10.1320">
    <property type="entry name" value="Anti-sigma factor, zinc-finger domain"/>
    <property type="match status" value="1"/>
</dbReference>
<keyword evidence="4" id="KW-0805">Transcription regulation</keyword>
<feature type="transmembrane region" description="Helical" evidence="8">
    <location>
        <begin position="91"/>
        <end position="111"/>
    </location>
</feature>
<dbReference type="Pfam" id="PF13490">
    <property type="entry name" value="zf-HC2"/>
    <property type="match status" value="1"/>
</dbReference>
<dbReference type="InterPro" id="IPR051474">
    <property type="entry name" value="Anti-sigma-K/W_factor"/>
</dbReference>
<evidence type="ECO:0000256" key="8">
    <source>
        <dbReference type="SAM" id="Phobius"/>
    </source>
</evidence>
<keyword evidence="3 8" id="KW-1133">Transmembrane helix</keyword>
<keyword evidence="2 8" id="KW-0812">Transmembrane</keyword>
<evidence type="ECO:0000256" key="1">
    <source>
        <dbReference type="ARBA" id="ARBA00004167"/>
    </source>
</evidence>
<evidence type="ECO:0000313" key="10">
    <source>
        <dbReference type="EMBL" id="NMH81042.1"/>
    </source>
</evidence>
<gene>
    <name evidence="10" type="ORF">HF577_28610</name>
</gene>
<sequence length="236" mass="24451">MRLSDDHVDIDGYIVGGLDPDTARAVELHLAGCADCRDEVHSLREVQELLASVPVEAFLEGPPDDADLLLQRTLRQMRTDVSGTTGRRTRWAAAAGVVAAAAALCVGVLVGRTMADVPQVLADGPTPTSASPQVPGTRFASAQDPTTGARLTVRMVPAAGWVRVNAAVTGIPAGQACQLIVVGRDGQRQTAGSWLVSSSTAAQGVTLDGTVLLDPAAVTQVLVQNTSGHRFVTANV</sequence>
<protein>
    <recommendedName>
        <fullName evidence="9">Putative zinc-finger domain-containing protein</fullName>
    </recommendedName>
</protein>
<dbReference type="Proteomes" id="UP001296706">
    <property type="component" value="Unassembled WGS sequence"/>
</dbReference>
<dbReference type="RefSeq" id="WP_169399085.1">
    <property type="nucleotide sequence ID" value="NZ_BAAAJH010000010.1"/>
</dbReference>
<organism evidence="10 11">
    <name type="scientific">Pseudonocardia xinjiangensis</name>
    <dbReference type="NCBI Taxonomy" id="75289"/>
    <lineage>
        <taxon>Bacteria</taxon>
        <taxon>Bacillati</taxon>
        <taxon>Actinomycetota</taxon>
        <taxon>Actinomycetes</taxon>
        <taxon>Pseudonocardiales</taxon>
        <taxon>Pseudonocardiaceae</taxon>
        <taxon>Pseudonocardia</taxon>
    </lineage>
</organism>
<name>A0ABX1RKX4_9PSEU</name>
<dbReference type="EMBL" id="JAAXKY010000126">
    <property type="protein sequence ID" value="NMH81042.1"/>
    <property type="molecule type" value="Genomic_DNA"/>
</dbReference>
<dbReference type="InterPro" id="IPR027383">
    <property type="entry name" value="Znf_put"/>
</dbReference>
<feature type="domain" description="Putative zinc-finger" evidence="9">
    <location>
        <begin position="12"/>
        <end position="37"/>
    </location>
</feature>
<reference evidence="10 11" key="1">
    <citation type="submission" date="2020-04" db="EMBL/GenBank/DDBJ databases">
        <authorList>
            <person name="Klaysubun C."/>
            <person name="Duangmal K."/>
            <person name="Lipun K."/>
        </authorList>
    </citation>
    <scope>NUCLEOTIDE SEQUENCE [LARGE SCALE GENOMIC DNA]</scope>
    <source>
        <strain evidence="10 11">JCM 11839</strain>
    </source>
</reference>
<evidence type="ECO:0000259" key="9">
    <source>
        <dbReference type="Pfam" id="PF13490"/>
    </source>
</evidence>
<dbReference type="PANTHER" id="PTHR37461">
    <property type="entry name" value="ANTI-SIGMA-K FACTOR RSKA"/>
    <property type="match status" value="1"/>
</dbReference>
<keyword evidence="11" id="KW-1185">Reference proteome</keyword>
<evidence type="ECO:0000256" key="6">
    <source>
        <dbReference type="ARBA" id="ARBA00023163"/>
    </source>
</evidence>
<evidence type="ECO:0000256" key="4">
    <source>
        <dbReference type="ARBA" id="ARBA00023015"/>
    </source>
</evidence>
<accession>A0ABX1RKX4</accession>